<comment type="catalytic activity">
    <reaction evidence="1">
        <text>Thiol-dependent hydrolysis of ester, thioester, amide, peptide and isopeptide bonds formed by the C-terminal Gly of ubiquitin (a 76-residue protein attached to proteins as an intracellular targeting signal).</text>
        <dbReference type="EC" id="3.4.19.12"/>
    </reaction>
</comment>
<dbReference type="KEGG" id="cmt:CCM_08107"/>
<dbReference type="InterPro" id="IPR022099">
    <property type="entry name" value="DUF3638"/>
</dbReference>
<organism evidence="12 13">
    <name type="scientific">Cordyceps militaris (strain CM01)</name>
    <name type="common">Caterpillar fungus</name>
    <dbReference type="NCBI Taxonomy" id="983644"/>
    <lineage>
        <taxon>Eukaryota</taxon>
        <taxon>Fungi</taxon>
        <taxon>Dikarya</taxon>
        <taxon>Ascomycota</taxon>
        <taxon>Pezizomycotina</taxon>
        <taxon>Sordariomycetes</taxon>
        <taxon>Hypocreomycetidae</taxon>
        <taxon>Hypocreales</taxon>
        <taxon>Cordycipitaceae</taxon>
        <taxon>Cordyceps</taxon>
    </lineage>
</organism>
<feature type="domain" description="DUF3638" evidence="9">
    <location>
        <begin position="2035"/>
        <end position="2250"/>
    </location>
</feature>
<dbReference type="VEuPathDB" id="FungiDB:CCM_08107"/>
<evidence type="ECO:0000256" key="8">
    <source>
        <dbReference type="SAM" id="MobiDB-lite"/>
    </source>
</evidence>
<evidence type="ECO:0000256" key="7">
    <source>
        <dbReference type="SAM" id="Coils"/>
    </source>
</evidence>
<dbReference type="Pfam" id="PF12340">
    <property type="entry name" value="DUF3638"/>
    <property type="match status" value="1"/>
</dbReference>
<name>G3JNL4_CORMM</name>
<dbReference type="GO" id="GO:0006508">
    <property type="term" value="P:proteolysis"/>
    <property type="evidence" value="ECO:0007669"/>
    <property type="project" value="UniProtKB-KW"/>
</dbReference>
<keyword evidence="3" id="KW-0645">Protease</keyword>
<feature type="domain" description="DUF6606" evidence="11">
    <location>
        <begin position="72"/>
        <end position="340"/>
    </location>
</feature>
<dbReference type="PANTHER" id="PTHR13367">
    <property type="entry name" value="UBIQUITIN THIOESTERASE"/>
    <property type="match status" value="1"/>
</dbReference>
<evidence type="ECO:0000259" key="9">
    <source>
        <dbReference type="Pfam" id="PF12340"/>
    </source>
</evidence>
<dbReference type="EMBL" id="JH126404">
    <property type="protein sequence ID" value="EGX89854.1"/>
    <property type="molecule type" value="Genomic_DNA"/>
</dbReference>
<evidence type="ECO:0000256" key="5">
    <source>
        <dbReference type="ARBA" id="ARBA00022801"/>
    </source>
</evidence>
<dbReference type="STRING" id="983644.G3JNL4"/>
<dbReference type="InterPro" id="IPR022105">
    <property type="entry name" value="DUF3645"/>
</dbReference>
<evidence type="ECO:0000256" key="3">
    <source>
        <dbReference type="ARBA" id="ARBA00022670"/>
    </source>
</evidence>
<keyword evidence="6" id="KW-0788">Thiol protease</keyword>
<dbReference type="eggNOG" id="ENOG502QUFK">
    <property type="taxonomic scope" value="Eukaryota"/>
</dbReference>
<evidence type="ECO:0000256" key="4">
    <source>
        <dbReference type="ARBA" id="ARBA00022786"/>
    </source>
</evidence>
<dbReference type="OMA" id="ISAWRDF"/>
<evidence type="ECO:0000256" key="1">
    <source>
        <dbReference type="ARBA" id="ARBA00000707"/>
    </source>
</evidence>
<feature type="compositionally biased region" description="Basic and acidic residues" evidence="8">
    <location>
        <begin position="3145"/>
        <end position="3156"/>
    </location>
</feature>
<sequence>MKTNATSNSHRTPPAIITTPEQFNSCKIISYQLFPWSYLSVIFPRLHTISHCSCTCATMEAPKIDAPAYRTLIRDIFLLPDLPGRNNDGPFLNDLPKLLIYALEKYKDLSPPKSAMKLRQCCRSIGNFQEARAKTDQINEQSVQRMLKSGGAAAIPLYLRYHNTGVIIRWSQSSQHRIEFFQLSPRVGAVTLTVGRLRRQFPEISVSIKENVAADERFTKVVTETLAEMDKAEVPGLKPVRKTGRGKQSEDKCDATLSDHIFDILVPFLLTEQSEGPKPRSQSIVKHTRDYVLFVDEKKAVVRRSPIWLLLKVVLQQELRSHDDDTTYKQFMLVFLAMLLDGACARNLDSPTIHCMARKIGYRTWKLQSKAMGPWMEVVDIAVKRASDLLNRCWKKIVQADQDQRAIKLPLFISDATDCHVKLSELDKFLARVRECPPEINAPVLDPKSDITTWAEGKLPNMNDVGKESSNGDVFNLIKVEQWVEDYLPSFVQAQGNDVSTCSDIKKFATAYFKRASAIYKDSPDHMSVMYLTMLELWIACDRCVVARNTLLQDYTPLGVEKIDWQSLMLRTKRDMLRLSMAEDYLESRSSDKLNMVGKSECFASRFAQASKPHLTLMATIESDMAKLEQEKSDELNQLKEKQKFLLDAHKNGTCDPSKCRVGTSNLLCQRCNQLAVACSLTIAPLQKILPDDPEIAYNLIFELQVPPDISAWRDFCYVLQLDVAGHMNRGPKPGLFSYMRNYTQFERYFRANGIESKSRITLASAHPEEENPPVTVRQDLKLADLCVPHSMRWKLFDSSQGAYIEDIRQGDLMDKTCSMGIGDENKLLQQVLADPSMTQNELISRRLEAETTIMAKHNEELGSLYIGDNITWPKILRDLRGTSIDWTAPETFLIITAVAMTVGPKRKGSGSRLRHYQLGNAAFSTKVLDEVMRLLTIYTASFSGRRALAVFCSIALRILTEAPDSCHESAFGILRKMTTDMLETRLDIALICSYAFNVDYALLKHVLWENKAVGMEQYVFAMTIIHEGNATSPFQKALFSAWQRLSVTASGILAEVVRHDRFEHVSGPWVKTYTQSSVQSVSKIIHLNLMTGEILIDGKSPRHLSSEYRAHQDFHALFGDMNPAVTPLHHSVYQYRFRHPFKGFIIDVGMEKMKMNSENAVVRQDLHVRAGKGSTSFVLTPRHMLTTGEFPFPSEYLDNYIYWHEITDGGYKVDLYPRQSPWDKGAIAWSLESQQDDWLLKEHEGGRIVMPASCHHFVKLSKIFEHFTAEDDLTVTVHNEKKILEVRLGTLGLNFYVNNGSTVIRSVEFEDMCIDHDFLLQTLIGLRQKLILRHSSDQSNRILLVADGEDKCLWTRRNHTQVSIDITKETTYQAYSIDMNLKQLRGNQTWRSKAYLAYLSALTSHCLPDPFTCHTGQETALNILTSGAMISFDSLSDKDRELLEKIRDLAPERQLRKRPGTSLPTVKWSQKLNPVAQHEGYCFAVEKIFSHAEILASLSTGFEFARKSCSEAELRLREADAVRFACFRATGYSNHDGARDADYYFRIPEKKQKATSKRPDPIDYGSSDAFRRAYMAALGAKLCQRFTEKAPAPGNLLIHMTKCGTLKTATDHYDVENLRYTSKWLDPEESTLVQDLSSIHKALVCPMAERNPYRLRLWLSTVACGMESGVAGDVIPVLVALVGKKLAYFALPTKTNPDISLGCEYSADRIAATLNVAKRQWAPEADVFLEETDDHNATAKEFCHKQDKEISLLAGKMAGQGFFSLGNHSKYFDVEQAEASVKRLFRTWDLNKKWTRYCEDLSRVVSGLPVSDAKPPSIMHALPDGAAKHLSGHVTIEAMMAKAPASFDKSNTWRTRFKDEIRSHMQWGKHEVRAALIDLPWVLGRTASKQHEKDYIAGLETSIKALENHRSVKKVVESSAELDTATRAYKAEIEERLKACAVEADKAIRQVTTEINPTFASVIRHSDVFPNISLCWFLSQLSFSKQAALTEPWRNLIQQMAALCRDRQHMKRITQAGKNGAQLLHELQTLDRYSYDDSEFPDAVLLEIEQDLCLRANQLETAVRMKTPPKEDNSVMQLNMGEGKSSVIIPILSASLAQGKTLVRVFVGRHQSAQMRDTMTAAMGGLMNRSVLCMPYNRDSKLRKKDIEKLKGMAVRCVKSGGVLLLQPENHLSLLLSTCLNEDTTLTKCYVSLVKYLRETCRDIIDECDELLSPSYELLYTLGTPEPVDFAPDRWVFIQNLLGLLAQYANPKARVVTEDEVLYKGKMGKSNAYPAFTFLSPASLCKVLTEVGRMFIIRGITGFPVKQYSSSMKRAIKEFVTKANPTSKTVRSIEQLGGAAKSGLALVRGCIAGDIFRVALLQKRWRVDYGCDFERIPNTRLAVPFSAKDVPKPRAEFSNTDIVIVFTQLSYYQSGLREQDVRDLVEQMRVADGGHDIYRQWFSNSEMPGALWELKAVNLQDERQFRKLFFHIQYSVEAINYFLGRLVFPTELGAFSRHMAASGWDLAEKTTHPTTGFSGTTDLCAVLPLAMNRHDLPSQAHTNALVLNNILHRDNTVLSMHQELKNRLSDGRDLIEHVIRDGRIRVLLDVGAQVIKFSNKEVANRWLQQKKDQDIKAVVFFSESEVLSVMDHSLVVMPLKESVYAKKLDACAVFLDEAHTRGTDLRLPLNYKAAVTLGPGLTKDRLAQACMRMRNLGKGQTLVFYVSFEVENDIRKLLQLPHDQPLTIDRIIQWSISQTQASITRQMPHWAKQGRRHKLQSEAWKEVLKIRPTSEEYEGIEEQFKSYAPRAAKKAGAASAETDDEADSDFDHRCREYGYWGTTSLAGNVDETCEREVAPEVEDEKEVLKPPKPDAKDFFGNKTLEKFISHGTIDQASAMLEWAFESLHRTTLAPMVKKLQFPCSLRVTTPFAKAVRTEDLTDNYQQHVAYVLHTKPSLVRHPGQQADVVIISQDELENYWDEISQSKFVSLHCYNAKVTPDAAALRAEPIYPLDGDLVYAHPVHTRIALDLFAGQLYFSTYDEYVQVSSFLGLVYFEETGDMAVDPDGFVPPPERHKIPRWHRRADQYWDTFSTSPVPFFKKFLSVVRGHGAGIEHSHMGRILDGEHLGKAEFPDTFRLRGPNDAVVVIEVKEKSSVLDIGPPEGRRKRERRDKNTVAAAAEEPASKRQRNSATAGSSLSPQCQNVDLCCPLVKGSMKEKNEGGDGCVIQKTRNVWENARKRKRGEDGE</sequence>
<feature type="region of interest" description="Disordered" evidence="8">
    <location>
        <begin position="3139"/>
        <end position="3181"/>
    </location>
</feature>
<reference evidence="12 13" key="1">
    <citation type="journal article" date="2011" name="Genome Biol.">
        <title>Genome sequence of the insect pathogenic fungus Cordyceps militaris, a valued traditional Chinese medicine.</title>
        <authorList>
            <person name="Zheng P."/>
            <person name="Xia Y."/>
            <person name="Xiao G."/>
            <person name="Xiong C."/>
            <person name="Hu X."/>
            <person name="Zhang S."/>
            <person name="Zheng H."/>
            <person name="Huang Y."/>
            <person name="Zhou Y."/>
            <person name="Wang S."/>
            <person name="Zhao G.P."/>
            <person name="Liu X."/>
            <person name="St Leger R.J."/>
            <person name="Wang C."/>
        </authorList>
    </citation>
    <scope>NUCLEOTIDE SEQUENCE [LARGE SCALE GENOMIC DNA]</scope>
    <source>
        <strain evidence="12 13">CM01</strain>
    </source>
</reference>
<dbReference type="Proteomes" id="UP000001610">
    <property type="component" value="Unassembled WGS sequence"/>
</dbReference>
<evidence type="ECO:0000256" key="6">
    <source>
        <dbReference type="ARBA" id="ARBA00022807"/>
    </source>
</evidence>
<dbReference type="GO" id="GO:0004843">
    <property type="term" value="F:cysteine-type deubiquitinase activity"/>
    <property type="evidence" value="ECO:0007669"/>
    <property type="project" value="UniProtKB-EC"/>
</dbReference>
<dbReference type="Pfam" id="PF20255">
    <property type="entry name" value="DUF6606"/>
    <property type="match status" value="1"/>
</dbReference>
<evidence type="ECO:0000313" key="13">
    <source>
        <dbReference type="Proteomes" id="UP000001610"/>
    </source>
</evidence>
<dbReference type="Pfam" id="PF12359">
    <property type="entry name" value="DUF3645"/>
    <property type="match status" value="1"/>
</dbReference>
<dbReference type="PANTHER" id="PTHR13367:SF34">
    <property type="match status" value="1"/>
</dbReference>
<evidence type="ECO:0000259" key="11">
    <source>
        <dbReference type="Pfam" id="PF20255"/>
    </source>
</evidence>
<dbReference type="RefSeq" id="XP_006673309.1">
    <property type="nucleotide sequence ID" value="XM_006673246.1"/>
</dbReference>
<feature type="region of interest" description="Disordered" evidence="8">
    <location>
        <begin position="3198"/>
        <end position="3230"/>
    </location>
</feature>
<keyword evidence="13" id="KW-1185">Reference proteome</keyword>
<protein>
    <recommendedName>
        <fullName evidence="2">ubiquitinyl hydrolase 1</fullName>
        <ecNumber evidence="2">3.4.19.12</ecNumber>
    </recommendedName>
</protein>
<feature type="domain" description="DUF3645" evidence="10">
    <location>
        <begin position="2380"/>
        <end position="2408"/>
    </location>
</feature>
<dbReference type="GeneID" id="18170116"/>
<keyword evidence="7" id="KW-0175">Coiled coil</keyword>
<dbReference type="InParanoid" id="G3JNL4"/>
<evidence type="ECO:0000259" key="10">
    <source>
        <dbReference type="Pfam" id="PF12359"/>
    </source>
</evidence>
<accession>G3JNL4</accession>
<dbReference type="HOGENOM" id="CLU_000211_1_0_1"/>
<keyword evidence="5" id="KW-0378">Hydrolase</keyword>
<dbReference type="EC" id="3.4.19.12" evidence="2"/>
<evidence type="ECO:0000313" key="12">
    <source>
        <dbReference type="EMBL" id="EGX89854.1"/>
    </source>
</evidence>
<feature type="compositionally biased region" description="Polar residues" evidence="8">
    <location>
        <begin position="3172"/>
        <end position="3181"/>
    </location>
</feature>
<keyword evidence="4" id="KW-0833">Ubl conjugation pathway</keyword>
<proteinExistence type="predicted"/>
<dbReference type="InterPro" id="IPR046541">
    <property type="entry name" value="DUF6606"/>
</dbReference>
<dbReference type="InterPro" id="IPR051346">
    <property type="entry name" value="OTU_Deubiquitinase"/>
</dbReference>
<gene>
    <name evidence="12" type="ORF">CCM_08107</name>
</gene>
<feature type="coiled-coil region" evidence="7">
    <location>
        <begin position="618"/>
        <end position="645"/>
    </location>
</feature>
<dbReference type="OrthoDB" id="4866634at2759"/>
<evidence type="ECO:0000256" key="2">
    <source>
        <dbReference type="ARBA" id="ARBA00012759"/>
    </source>
</evidence>